<dbReference type="InterPro" id="IPR002798">
    <property type="entry name" value="SpoIIM-like"/>
</dbReference>
<dbReference type="PANTHER" id="PTHR35337:SF1">
    <property type="entry name" value="SLR1478 PROTEIN"/>
    <property type="match status" value="1"/>
</dbReference>
<keyword evidence="1" id="KW-0472">Membrane</keyword>
<feature type="transmembrane region" description="Helical" evidence="1">
    <location>
        <begin position="84"/>
        <end position="101"/>
    </location>
</feature>
<dbReference type="Pfam" id="PF01944">
    <property type="entry name" value="SpoIIM"/>
    <property type="match status" value="1"/>
</dbReference>
<dbReference type="PANTHER" id="PTHR35337">
    <property type="entry name" value="SLR1478 PROTEIN"/>
    <property type="match status" value="1"/>
</dbReference>
<dbReference type="HOGENOM" id="CLU_099320_0_1_2"/>
<name>A0A097QV76_9EURY</name>
<keyword evidence="1" id="KW-1133">Transmembrane helix</keyword>
<proteinExistence type="predicted"/>
<evidence type="ECO:0000256" key="1">
    <source>
        <dbReference type="SAM" id="Phobius"/>
    </source>
</evidence>
<keyword evidence="1" id="KW-0812">Transmembrane</keyword>
<sequence>MELRKTFSMLLGTFLMGIVLGVAYAYVQPEKAGEYVLKLAEELGGLSPNPFDNFVKIFTHNAGVALLVLASGLFFGIGPWLMMLFNGAVVGIVVGFFAKIGAPLSQIILGIVPHGVVEIPAFVLAGTAGIVWYRNIREAEKPASGFKEGIKKALKLYAVAVGMLLIAAFIEAYVTPKVAGL</sequence>
<evidence type="ECO:0008006" key="4">
    <source>
        <dbReference type="Google" id="ProtNLM"/>
    </source>
</evidence>
<reference evidence="2 3" key="1">
    <citation type="journal article" date="2015" name="Int. J. Syst. Evol. Microbiol.">
        <title>Thermococcus eurythermalis sp. nov., a conditional piezophilic hyperthermophilic archaeon with a wide temperature range isolated from an oil-immersed chimney in the Guaymas Basin.</title>
        <authorList>
            <person name="Zhao W."/>
            <person name="Zeng X."/>
            <person name="Xiao X."/>
        </authorList>
    </citation>
    <scope>NUCLEOTIDE SEQUENCE [LARGE SCALE GENOMIC DNA]</scope>
    <source>
        <strain evidence="2 3">A501</strain>
    </source>
</reference>
<feature type="transmembrane region" description="Helical" evidence="1">
    <location>
        <begin position="107"/>
        <end position="133"/>
    </location>
</feature>
<protein>
    <recommendedName>
        <fullName evidence="4">Stage II sporulation protein M</fullName>
    </recommendedName>
</protein>
<dbReference type="GeneID" id="25153479"/>
<dbReference type="STRING" id="1505907.TEU_08535"/>
<evidence type="ECO:0000313" key="3">
    <source>
        <dbReference type="Proteomes" id="UP000029980"/>
    </source>
</evidence>
<dbReference type="Proteomes" id="UP000029980">
    <property type="component" value="Chromosome"/>
</dbReference>
<organism evidence="2 3">
    <name type="scientific">Thermococcus eurythermalis</name>
    <dbReference type="NCBI Taxonomy" id="1505907"/>
    <lineage>
        <taxon>Archaea</taxon>
        <taxon>Methanobacteriati</taxon>
        <taxon>Methanobacteriota</taxon>
        <taxon>Thermococci</taxon>
        <taxon>Thermococcales</taxon>
        <taxon>Thermococcaceae</taxon>
        <taxon>Thermococcus</taxon>
    </lineage>
</organism>
<gene>
    <name evidence="2" type="ORF">TEU_08535</name>
</gene>
<dbReference type="KEGG" id="teu:TEU_08535"/>
<feature type="transmembrane region" description="Helical" evidence="1">
    <location>
        <begin position="154"/>
        <end position="174"/>
    </location>
</feature>
<dbReference type="RefSeq" id="WP_227738693.1">
    <property type="nucleotide sequence ID" value="NZ_CP008887.1"/>
</dbReference>
<feature type="transmembrane region" description="Helical" evidence="1">
    <location>
        <begin position="57"/>
        <end position="77"/>
    </location>
</feature>
<evidence type="ECO:0000313" key="2">
    <source>
        <dbReference type="EMBL" id="AIU70372.1"/>
    </source>
</evidence>
<accession>A0A097QV76</accession>
<dbReference type="EMBL" id="CP008887">
    <property type="protein sequence ID" value="AIU70372.1"/>
    <property type="molecule type" value="Genomic_DNA"/>
</dbReference>
<dbReference type="AlphaFoldDB" id="A0A097QV76"/>
<keyword evidence="3" id="KW-1185">Reference proteome</keyword>